<dbReference type="PANTHER" id="PTHR38224">
    <property type="entry name" value="PHLOEM SPECIFIC PROTEIN"/>
    <property type="match status" value="1"/>
</dbReference>
<protein>
    <submittedName>
        <fullName evidence="2">Uncharacterized protein</fullName>
    </submittedName>
</protein>
<dbReference type="PANTHER" id="PTHR38224:SF1">
    <property type="entry name" value="PHLOEM SPECIFIC PROTEIN"/>
    <property type="match status" value="1"/>
</dbReference>
<accession>A0A7J7CE73</accession>
<dbReference type="InParanoid" id="A0A7J7CE73"/>
<reference evidence="2 3" key="1">
    <citation type="journal article" date="2020" name="Nat. Commun.">
        <title>Genome of Tripterygium wilfordii and identification of cytochrome P450 involved in triptolide biosynthesis.</title>
        <authorList>
            <person name="Tu L."/>
            <person name="Su P."/>
            <person name="Zhang Z."/>
            <person name="Gao L."/>
            <person name="Wang J."/>
            <person name="Hu T."/>
            <person name="Zhou J."/>
            <person name="Zhang Y."/>
            <person name="Zhao Y."/>
            <person name="Liu Y."/>
            <person name="Song Y."/>
            <person name="Tong Y."/>
            <person name="Lu Y."/>
            <person name="Yang J."/>
            <person name="Xu C."/>
            <person name="Jia M."/>
            <person name="Peters R.J."/>
            <person name="Huang L."/>
            <person name="Gao W."/>
        </authorList>
    </citation>
    <scope>NUCLEOTIDE SEQUENCE [LARGE SCALE GENOMIC DNA]</scope>
    <source>
        <strain evidence="3">cv. XIE 37</strain>
        <tissue evidence="2">Leaf</tissue>
    </source>
</reference>
<keyword evidence="3" id="KW-1185">Reference proteome</keyword>
<dbReference type="EMBL" id="JAAARO010000018">
    <property type="protein sequence ID" value="KAF5732177.1"/>
    <property type="molecule type" value="Genomic_DNA"/>
</dbReference>
<evidence type="ECO:0000313" key="2">
    <source>
        <dbReference type="EMBL" id="KAF5732177.1"/>
    </source>
</evidence>
<name>A0A7J7CE73_TRIWF</name>
<proteinExistence type="predicted"/>
<feature type="region of interest" description="Disordered" evidence="1">
    <location>
        <begin position="58"/>
        <end position="77"/>
    </location>
</feature>
<dbReference type="Proteomes" id="UP000593562">
    <property type="component" value="Unassembled WGS sequence"/>
</dbReference>
<dbReference type="AlphaFoldDB" id="A0A7J7CE73"/>
<evidence type="ECO:0000256" key="1">
    <source>
        <dbReference type="SAM" id="MobiDB-lite"/>
    </source>
</evidence>
<feature type="compositionally biased region" description="Basic and acidic residues" evidence="1">
    <location>
        <begin position="22"/>
        <end position="34"/>
    </location>
</feature>
<evidence type="ECO:0000313" key="3">
    <source>
        <dbReference type="Proteomes" id="UP000593562"/>
    </source>
</evidence>
<feature type="compositionally biased region" description="Basic and acidic residues" evidence="1">
    <location>
        <begin position="58"/>
        <end position="71"/>
    </location>
</feature>
<feature type="region of interest" description="Disordered" evidence="1">
    <location>
        <begin position="20"/>
        <end position="44"/>
    </location>
</feature>
<comment type="caution">
    <text evidence="2">The sequence shown here is derived from an EMBL/GenBank/DDBJ whole genome shotgun (WGS) entry which is preliminary data.</text>
</comment>
<sequence>MNRSPVYYETRQQYGWDTTTSYDHHHAHDSRTERMPSGVLTDDVPRYPNVHKIFNKKMTYEEEAPRKEHSRKDHKKKVQVIETIEEDINNPKGSGQDYEEIVEETIDSEADGFIQQRHKAFELRKWKTFNK</sequence>
<gene>
    <name evidence="2" type="ORF">HS088_TW18G00868</name>
</gene>
<organism evidence="2 3">
    <name type="scientific">Tripterygium wilfordii</name>
    <name type="common">Thunder God vine</name>
    <dbReference type="NCBI Taxonomy" id="458696"/>
    <lineage>
        <taxon>Eukaryota</taxon>
        <taxon>Viridiplantae</taxon>
        <taxon>Streptophyta</taxon>
        <taxon>Embryophyta</taxon>
        <taxon>Tracheophyta</taxon>
        <taxon>Spermatophyta</taxon>
        <taxon>Magnoliopsida</taxon>
        <taxon>eudicotyledons</taxon>
        <taxon>Gunneridae</taxon>
        <taxon>Pentapetalae</taxon>
        <taxon>rosids</taxon>
        <taxon>fabids</taxon>
        <taxon>Celastrales</taxon>
        <taxon>Celastraceae</taxon>
        <taxon>Tripterygium</taxon>
    </lineage>
</organism>